<keyword evidence="12 13" id="KW-0464">Manganese</keyword>
<evidence type="ECO:0000256" key="3">
    <source>
        <dbReference type="ARBA" id="ARBA00004922"/>
    </source>
</evidence>
<evidence type="ECO:0000256" key="13">
    <source>
        <dbReference type="RuleBase" id="RU363063"/>
    </source>
</evidence>
<dbReference type="PhylomeDB" id="A0A068UV24"/>
<dbReference type="Pfam" id="PF01762">
    <property type="entry name" value="Galactosyl_T"/>
    <property type="match status" value="1"/>
</dbReference>
<comment type="subcellular location">
    <subcellularLocation>
        <location evidence="2 13">Golgi apparatus membrane</location>
        <topology evidence="2 13">Single-pass type II membrane protein</topology>
    </subcellularLocation>
</comment>
<evidence type="ECO:0000313" key="14">
    <source>
        <dbReference type="EMBL" id="CDP12114.1"/>
    </source>
</evidence>
<dbReference type="InterPro" id="IPR002659">
    <property type="entry name" value="Glyco_trans_31"/>
</dbReference>
<comment type="cofactor">
    <cofactor evidence="1 13">
        <name>Mn(2+)</name>
        <dbReference type="ChEBI" id="CHEBI:29035"/>
    </cofactor>
</comment>
<evidence type="ECO:0000256" key="2">
    <source>
        <dbReference type="ARBA" id="ARBA00004323"/>
    </source>
</evidence>
<dbReference type="AlphaFoldDB" id="A0A068UV24"/>
<dbReference type="InParanoid" id="A0A068UV24"/>
<accession>A0A068UV24</accession>
<keyword evidence="10 13" id="KW-0333">Golgi apparatus</keyword>
<evidence type="ECO:0000256" key="7">
    <source>
        <dbReference type="ARBA" id="ARBA00022692"/>
    </source>
</evidence>
<dbReference type="FunFam" id="3.90.550.50:FF:000022">
    <property type="entry name" value="Hexosyltransferase"/>
    <property type="match status" value="1"/>
</dbReference>
<dbReference type="PANTHER" id="PTHR11214:SF348">
    <property type="entry name" value="HEXOSYLTRANSFERASE"/>
    <property type="match status" value="1"/>
</dbReference>
<keyword evidence="9 13" id="KW-1133">Transmembrane helix</keyword>
<gene>
    <name evidence="14" type="ORF">GSCOC_T00035503001</name>
</gene>
<reference evidence="15" key="1">
    <citation type="journal article" date="2014" name="Science">
        <title>The coffee genome provides insight into the convergent evolution of caffeine biosynthesis.</title>
        <authorList>
            <person name="Denoeud F."/>
            <person name="Carretero-Paulet L."/>
            <person name="Dereeper A."/>
            <person name="Droc G."/>
            <person name="Guyot R."/>
            <person name="Pietrella M."/>
            <person name="Zheng C."/>
            <person name="Alberti A."/>
            <person name="Anthony F."/>
            <person name="Aprea G."/>
            <person name="Aury J.M."/>
            <person name="Bento P."/>
            <person name="Bernard M."/>
            <person name="Bocs S."/>
            <person name="Campa C."/>
            <person name="Cenci A."/>
            <person name="Combes M.C."/>
            <person name="Crouzillat D."/>
            <person name="Da Silva C."/>
            <person name="Daddiego L."/>
            <person name="De Bellis F."/>
            <person name="Dussert S."/>
            <person name="Garsmeur O."/>
            <person name="Gayraud T."/>
            <person name="Guignon V."/>
            <person name="Jahn K."/>
            <person name="Jamilloux V."/>
            <person name="Joet T."/>
            <person name="Labadie K."/>
            <person name="Lan T."/>
            <person name="Leclercq J."/>
            <person name="Lepelley M."/>
            <person name="Leroy T."/>
            <person name="Li L.T."/>
            <person name="Librado P."/>
            <person name="Lopez L."/>
            <person name="Munoz A."/>
            <person name="Noel B."/>
            <person name="Pallavicini A."/>
            <person name="Perrotta G."/>
            <person name="Poncet V."/>
            <person name="Pot D."/>
            <person name="Priyono X."/>
            <person name="Rigoreau M."/>
            <person name="Rouard M."/>
            <person name="Rozas J."/>
            <person name="Tranchant-Dubreuil C."/>
            <person name="VanBuren R."/>
            <person name="Zhang Q."/>
            <person name="Andrade A.C."/>
            <person name="Argout X."/>
            <person name="Bertrand B."/>
            <person name="de Kochko A."/>
            <person name="Graziosi G."/>
            <person name="Henry R.J."/>
            <person name="Jayarama X."/>
            <person name="Ming R."/>
            <person name="Nagai C."/>
            <person name="Rounsley S."/>
            <person name="Sankoff D."/>
            <person name="Giuliano G."/>
            <person name="Albert V.A."/>
            <person name="Wincker P."/>
            <person name="Lashermes P."/>
        </authorList>
    </citation>
    <scope>NUCLEOTIDE SEQUENCE [LARGE SCALE GENOMIC DNA]</scope>
    <source>
        <strain evidence="15">cv. DH200-94</strain>
    </source>
</reference>
<name>A0A068UV24_COFCA</name>
<dbReference type="GO" id="GO:0008378">
    <property type="term" value="F:galactosyltransferase activity"/>
    <property type="evidence" value="ECO:0007669"/>
    <property type="project" value="TreeGrafter"/>
</dbReference>
<dbReference type="PANTHER" id="PTHR11214">
    <property type="entry name" value="BETA-1,3-N-ACETYLGLUCOSAMINYLTRANSFERASE"/>
    <property type="match status" value="1"/>
</dbReference>
<comment type="pathway">
    <text evidence="3">Protein modification; protein glycosylation.</text>
</comment>
<dbReference type="GO" id="GO:0000139">
    <property type="term" value="C:Golgi membrane"/>
    <property type="evidence" value="ECO:0007669"/>
    <property type="project" value="UniProtKB-SubCell"/>
</dbReference>
<evidence type="ECO:0000256" key="12">
    <source>
        <dbReference type="ARBA" id="ARBA00023211"/>
    </source>
</evidence>
<dbReference type="EMBL" id="HG739146">
    <property type="protein sequence ID" value="CDP12114.1"/>
    <property type="molecule type" value="Genomic_DNA"/>
</dbReference>
<protein>
    <recommendedName>
        <fullName evidence="13">Hexosyltransferase</fullName>
        <ecNumber evidence="13">2.4.1.-</ecNumber>
    </recommendedName>
</protein>
<evidence type="ECO:0000256" key="11">
    <source>
        <dbReference type="ARBA" id="ARBA00023136"/>
    </source>
</evidence>
<dbReference type="Gramene" id="CDP12114">
    <property type="protein sequence ID" value="CDP12114"/>
    <property type="gene ID" value="GSCOC_T00035503001"/>
</dbReference>
<evidence type="ECO:0000313" key="15">
    <source>
        <dbReference type="Proteomes" id="UP000295252"/>
    </source>
</evidence>
<dbReference type="OMA" id="DHIEAPE"/>
<keyword evidence="7 13" id="KW-0812">Transmembrane</keyword>
<proteinExistence type="inferred from homology"/>
<keyword evidence="5 13" id="KW-0328">Glycosyltransferase</keyword>
<dbReference type="STRING" id="49390.A0A068UV24"/>
<evidence type="ECO:0000256" key="1">
    <source>
        <dbReference type="ARBA" id="ARBA00001936"/>
    </source>
</evidence>
<evidence type="ECO:0000256" key="6">
    <source>
        <dbReference type="ARBA" id="ARBA00022679"/>
    </source>
</evidence>
<dbReference type="Proteomes" id="UP000295252">
    <property type="component" value="Chromosome X"/>
</dbReference>
<evidence type="ECO:0000256" key="8">
    <source>
        <dbReference type="ARBA" id="ARBA00022968"/>
    </source>
</evidence>
<evidence type="ECO:0000256" key="5">
    <source>
        <dbReference type="ARBA" id="ARBA00022676"/>
    </source>
</evidence>
<keyword evidence="15" id="KW-1185">Reference proteome</keyword>
<sequence>MVNGRGSSNHRLPSASSFQSRICFMMLSMFATMASLYVAGRLWQDATNRVHLIEELDRRTGQGHSAISVDDTLKIINCREQQKKLVALQTELEKARTEGFVSNYFSENSGTHRKKKLLAVVGIFTRFGRKTNRDAIRKAWMPAGAASKKLEEEKGIIIRFVIGRSANRGDISDKDIDNENRQTSDFIILNDHLEAPKESSKKAKLFFAHAVENWNAEFYVKVNDDIYINIDALGAALASHLDKSRVYIGCMKSGEVFSQPSQKWYEPEWWKFGDGKSYFLHASGEIFAISHPLAHFILINRSILRTYAHDDVSAGSWFIGLDVKHVDEGRFCCSSWSSGSVCAAS</sequence>
<comment type="similarity">
    <text evidence="4 13">Belongs to the glycosyltransferase 31 family.</text>
</comment>
<evidence type="ECO:0000256" key="4">
    <source>
        <dbReference type="ARBA" id="ARBA00008661"/>
    </source>
</evidence>
<keyword evidence="11 13" id="KW-0472">Membrane</keyword>
<keyword evidence="6" id="KW-0808">Transferase</keyword>
<evidence type="ECO:0000256" key="9">
    <source>
        <dbReference type="ARBA" id="ARBA00022989"/>
    </source>
</evidence>
<dbReference type="UniPathway" id="UPA00378"/>
<feature type="transmembrane region" description="Helical" evidence="13">
    <location>
        <begin position="21"/>
        <end position="43"/>
    </location>
</feature>
<dbReference type="Gene3D" id="3.90.550.50">
    <property type="match status" value="1"/>
</dbReference>
<dbReference type="OrthoDB" id="1158011at2759"/>
<keyword evidence="8 13" id="KW-0735">Signal-anchor</keyword>
<evidence type="ECO:0000256" key="10">
    <source>
        <dbReference type="ARBA" id="ARBA00023034"/>
    </source>
</evidence>
<organism evidence="14 15">
    <name type="scientific">Coffea canephora</name>
    <name type="common">Robusta coffee</name>
    <dbReference type="NCBI Taxonomy" id="49390"/>
    <lineage>
        <taxon>Eukaryota</taxon>
        <taxon>Viridiplantae</taxon>
        <taxon>Streptophyta</taxon>
        <taxon>Embryophyta</taxon>
        <taxon>Tracheophyta</taxon>
        <taxon>Spermatophyta</taxon>
        <taxon>Magnoliopsida</taxon>
        <taxon>eudicotyledons</taxon>
        <taxon>Gunneridae</taxon>
        <taxon>Pentapetalae</taxon>
        <taxon>asterids</taxon>
        <taxon>lamiids</taxon>
        <taxon>Gentianales</taxon>
        <taxon>Rubiaceae</taxon>
        <taxon>Ixoroideae</taxon>
        <taxon>Gardenieae complex</taxon>
        <taxon>Bertiereae - Coffeeae clade</taxon>
        <taxon>Coffeeae</taxon>
        <taxon>Coffea</taxon>
    </lineage>
</organism>
<dbReference type="EC" id="2.4.1.-" evidence="13"/>